<organism evidence="1 2">
    <name type="scientific">Tetracentron sinense</name>
    <name type="common">Spur-leaf</name>
    <dbReference type="NCBI Taxonomy" id="13715"/>
    <lineage>
        <taxon>Eukaryota</taxon>
        <taxon>Viridiplantae</taxon>
        <taxon>Streptophyta</taxon>
        <taxon>Embryophyta</taxon>
        <taxon>Tracheophyta</taxon>
        <taxon>Spermatophyta</taxon>
        <taxon>Magnoliopsida</taxon>
        <taxon>Trochodendrales</taxon>
        <taxon>Trochodendraceae</taxon>
        <taxon>Tetracentron</taxon>
    </lineage>
</organism>
<proteinExistence type="predicted"/>
<dbReference type="Proteomes" id="UP000655225">
    <property type="component" value="Unassembled WGS sequence"/>
</dbReference>
<protein>
    <submittedName>
        <fullName evidence="1">Uncharacterized protein</fullName>
    </submittedName>
</protein>
<keyword evidence="2" id="KW-1185">Reference proteome</keyword>
<gene>
    <name evidence="1" type="ORF">HHK36_028347</name>
</gene>
<dbReference type="EMBL" id="JABCRI010000021">
    <property type="protein sequence ID" value="KAF8380852.1"/>
    <property type="molecule type" value="Genomic_DNA"/>
</dbReference>
<evidence type="ECO:0000313" key="2">
    <source>
        <dbReference type="Proteomes" id="UP000655225"/>
    </source>
</evidence>
<dbReference type="OrthoDB" id="10655625at2759"/>
<evidence type="ECO:0000313" key="1">
    <source>
        <dbReference type="EMBL" id="KAF8380852.1"/>
    </source>
</evidence>
<comment type="caution">
    <text evidence="1">The sequence shown here is derived from an EMBL/GenBank/DDBJ whole genome shotgun (WGS) entry which is preliminary data.</text>
</comment>
<accession>A0A834YJ10</accession>
<reference evidence="1 2" key="1">
    <citation type="submission" date="2020-04" db="EMBL/GenBank/DDBJ databases">
        <title>Plant Genome Project.</title>
        <authorList>
            <person name="Zhang R.-G."/>
        </authorList>
    </citation>
    <scope>NUCLEOTIDE SEQUENCE [LARGE SCALE GENOMIC DNA]</scope>
    <source>
        <strain evidence="1">YNK0</strain>
        <tissue evidence="1">Leaf</tissue>
    </source>
</reference>
<sequence>MMVDMEKLRLPTLESHSNSVAVDRPLIGAIGPPIKENFRANLATETLLMGEEALIAATAAEAIALAKAAVEVAKDAVMIVRNNPSLKLDNNPTDFPSEADVLLLKRAQLTEMERVGTVGHSLGAESRPDDEYITPFSNEAFENFDPMDEELELLQTQLSESLAVRSQCQTKRRARRARAAEKASANVVCVKSGSSTRKRRVALQDVDYSDPLLYLRGTTSTSRLLTGNEELEL</sequence>
<name>A0A834YJ10_TETSI</name>
<dbReference type="AlphaFoldDB" id="A0A834YJ10"/>